<dbReference type="Gene3D" id="3.40.50.20">
    <property type="match status" value="1"/>
</dbReference>
<dbReference type="Gene3D" id="3.30.470.20">
    <property type="entry name" value="ATP-grasp fold, B domain"/>
    <property type="match status" value="1"/>
</dbReference>
<keyword evidence="8 12" id="KW-0133">Cell shape</keyword>
<evidence type="ECO:0000256" key="3">
    <source>
        <dbReference type="ARBA" id="ARBA00022598"/>
    </source>
</evidence>
<evidence type="ECO:0000256" key="5">
    <source>
        <dbReference type="ARBA" id="ARBA00022741"/>
    </source>
</evidence>
<feature type="binding site" evidence="14">
    <location>
        <position position="296"/>
    </location>
    <ligand>
        <name>Mg(2+)</name>
        <dbReference type="ChEBI" id="CHEBI:18420"/>
        <label>2</label>
    </ligand>
</feature>
<name>A0A9D1HSX3_9BACT</name>
<dbReference type="HAMAP" id="MF_00047">
    <property type="entry name" value="Dala_Dala_lig"/>
    <property type="match status" value="1"/>
</dbReference>
<dbReference type="GO" id="GO:0005829">
    <property type="term" value="C:cytosol"/>
    <property type="evidence" value="ECO:0007669"/>
    <property type="project" value="TreeGrafter"/>
</dbReference>
<keyword evidence="11 12" id="KW-0961">Cell wall biogenesis/degradation</keyword>
<feature type="active site" evidence="13">
    <location>
        <position position="305"/>
    </location>
</feature>
<comment type="pathway">
    <text evidence="12">Cell wall biogenesis; peptidoglycan biosynthesis.</text>
</comment>
<dbReference type="PROSITE" id="PS50975">
    <property type="entry name" value="ATP_GRASP"/>
    <property type="match status" value="1"/>
</dbReference>
<reference evidence="17" key="2">
    <citation type="journal article" date="2021" name="PeerJ">
        <title>Extensive microbial diversity within the chicken gut microbiome revealed by metagenomics and culture.</title>
        <authorList>
            <person name="Gilroy R."/>
            <person name="Ravi A."/>
            <person name="Getino M."/>
            <person name="Pursley I."/>
            <person name="Horton D.L."/>
            <person name="Alikhan N.F."/>
            <person name="Baker D."/>
            <person name="Gharbi K."/>
            <person name="Hall N."/>
            <person name="Watson M."/>
            <person name="Adriaenssens E.M."/>
            <person name="Foster-Nyarko E."/>
            <person name="Jarju S."/>
            <person name="Secka A."/>
            <person name="Antonio M."/>
            <person name="Oren A."/>
            <person name="Chaudhuri R.R."/>
            <person name="La Ragione R."/>
            <person name="Hildebrand F."/>
            <person name="Pallen M.J."/>
        </authorList>
    </citation>
    <scope>NUCLEOTIDE SEQUENCE</scope>
    <source>
        <strain evidence="17">CHK197-8231</strain>
    </source>
</reference>
<keyword evidence="4 14" id="KW-0479">Metal-binding</keyword>
<dbReference type="Gene3D" id="3.30.1490.20">
    <property type="entry name" value="ATP-grasp fold, A domain"/>
    <property type="match status" value="1"/>
</dbReference>
<reference evidence="17" key="1">
    <citation type="submission" date="2020-10" db="EMBL/GenBank/DDBJ databases">
        <authorList>
            <person name="Gilroy R."/>
        </authorList>
    </citation>
    <scope>NUCLEOTIDE SEQUENCE</scope>
    <source>
        <strain evidence="17">CHK197-8231</strain>
    </source>
</reference>
<dbReference type="InterPro" id="IPR000291">
    <property type="entry name" value="D-Ala_lig_Van_CS"/>
</dbReference>
<dbReference type="GO" id="GO:0008716">
    <property type="term" value="F:D-alanine-D-alanine ligase activity"/>
    <property type="evidence" value="ECO:0007669"/>
    <property type="project" value="UniProtKB-UniRule"/>
</dbReference>
<dbReference type="GO" id="GO:0009252">
    <property type="term" value="P:peptidoglycan biosynthetic process"/>
    <property type="evidence" value="ECO:0007669"/>
    <property type="project" value="UniProtKB-UniRule"/>
</dbReference>
<comment type="function">
    <text evidence="12">Cell wall formation.</text>
</comment>
<evidence type="ECO:0000256" key="2">
    <source>
        <dbReference type="ARBA" id="ARBA00010871"/>
    </source>
</evidence>
<dbReference type="EC" id="6.3.2.4" evidence="12"/>
<evidence type="ECO:0000256" key="8">
    <source>
        <dbReference type="ARBA" id="ARBA00022960"/>
    </source>
</evidence>
<organism evidence="17 18">
    <name type="scientific">Candidatus Fimihabitans intestinipullorum</name>
    <dbReference type="NCBI Taxonomy" id="2840820"/>
    <lineage>
        <taxon>Bacteria</taxon>
        <taxon>Bacillati</taxon>
        <taxon>Mycoplasmatota</taxon>
        <taxon>Mycoplasmatota incertae sedis</taxon>
        <taxon>Candidatus Fimihabitans</taxon>
    </lineage>
</organism>
<evidence type="ECO:0000256" key="1">
    <source>
        <dbReference type="ARBA" id="ARBA00001936"/>
    </source>
</evidence>
<comment type="cofactor">
    <cofactor evidence="1">
        <name>Mn(2+)</name>
        <dbReference type="ChEBI" id="CHEBI:29035"/>
    </cofactor>
</comment>
<dbReference type="AlphaFoldDB" id="A0A9D1HSX3"/>
<evidence type="ECO:0000313" key="18">
    <source>
        <dbReference type="Proteomes" id="UP000824087"/>
    </source>
</evidence>
<dbReference type="PROSITE" id="PS00843">
    <property type="entry name" value="DALA_DALA_LIGASE_1"/>
    <property type="match status" value="1"/>
</dbReference>
<dbReference type="GO" id="GO:0071555">
    <property type="term" value="P:cell wall organization"/>
    <property type="evidence" value="ECO:0007669"/>
    <property type="project" value="UniProtKB-KW"/>
</dbReference>
<dbReference type="Proteomes" id="UP000824087">
    <property type="component" value="Unassembled WGS sequence"/>
</dbReference>
<feature type="active site" evidence="13">
    <location>
        <position position="170"/>
    </location>
</feature>
<comment type="subcellular location">
    <subcellularLocation>
        <location evidence="12">Cytoplasm</location>
    </subcellularLocation>
</comment>
<dbReference type="GO" id="GO:0005524">
    <property type="term" value="F:ATP binding"/>
    <property type="evidence" value="ECO:0007669"/>
    <property type="project" value="UniProtKB-UniRule"/>
</dbReference>
<dbReference type="PIRSF" id="PIRSF039102">
    <property type="entry name" value="Ddl/VanB"/>
    <property type="match status" value="1"/>
</dbReference>
<comment type="catalytic activity">
    <reaction evidence="12">
        <text>2 D-alanine + ATP = D-alanyl-D-alanine + ADP + phosphate + H(+)</text>
        <dbReference type="Rhea" id="RHEA:11224"/>
        <dbReference type="ChEBI" id="CHEBI:15378"/>
        <dbReference type="ChEBI" id="CHEBI:30616"/>
        <dbReference type="ChEBI" id="CHEBI:43474"/>
        <dbReference type="ChEBI" id="CHEBI:57416"/>
        <dbReference type="ChEBI" id="CHEBI:57822"/>
        <dbReference type="ChEBI" id="CHEBI:456216"/>
        <dbReference type="EC" id="6.3.2.4"/>
    </reaction>
</comment>
<accession>A0A9D1HSX3</accession>
<evidence type="ECO:0000256" key="15">
    <source>
        <dbReference type="PROSITE-ProRule" id="PRU00409"/>
    </source>
</evidence>
<proteinExistence type="inferred from homology"/>
<evidence type="ECO:0000313" key="17">
    <source>
        <dbReference type="EMBL" id="HIU21973.1"/>
    </source>
</evidence>
<evidence type="ECO:0000256" key="13">
    <source>
        <dbReference type="PIRSR" id="PIRSR039102-1"/>
    </source>
</evidence>
<dbReference type="NCBIfam" id="TIGR01205">
    <property type="entry name" value="D_ala_D_alaTIGR"/>
    <property type="match status" value="1"/>
</dbReference>
<keyword evidence="7 14" id="KW-0460">Magnesium</keyword>
<dbReference type="NCBIfam" id="NF002378">
    <property type="entry name" value="PRK01372.1"/>
    <property type="match status" value="1"/>
</dbReference>
<evidence type="ECO:0000256" key="6">
    <source>
        <dbReference type="ARBA" id="ARBA00022840"/>
    </source>
</evidence>
<keyword evidence="3 12" id="KW-0436">Ligase</keyword>
<feature type="active site" evidence="13">
    <location>
        <position position="14"/>
    </location>
</feature>
<feature type="binding site" evidence="14">
    <location>
        <position position="294"/>
    </location>
    <ligand>
        <name>Mg(2+)</name>
        <dbReference type="ChEBI" id="CHEBI:18420"/>
        <label>2</label>
    </ligand>
</feature>
<evidence type="ECO:0000256" key="12">
    <source>
        <dbReference type="HAMAP-Rule" id="MF_00047"/>
    </source>
</evidence>
<dbReference type="NCBIfam" id="NF002528">
    <property type="entry name" value="PRK01966.1-4"/>
    <property type="match status" value="1"/>
</dbReference>
<sequence length="331" mass="38008">MKKVCVLFGGTSSEHFVSCHSAESILENIDRKKYHVHAIYIDQNNHWYIGNDDFEAIYNQTWVEKYEENYIENVIEELQKYDVIFPMLHGKNGEDGRLQGMLELFQIPYVGCSSISSAIAMDKDLTKIILNVAKIPQLPYVVIDERRYQIKDILKHLDFPMIVKPSNGGSSIGIGKANNKKELAQSIREAGKYDHKIIIEPFIQAKELECAVLEHKKLHVSTIGEIIPANEFYDYNAKYENANSLTIIPANIPKNISKQIQKYAKAAFRAIDGKEMARIDFFYDEKNDQIYLNEINPLPGFTTISMYPKLLIHDKMTYKNIINLLIDHASV</sequence>
<comment type="caution">
    <text evidence="17">The sequence shown here is derived from an EMBL/GenBank/DDBJ whole genome shotgun (WGS) entry which is preliminary data.</text>
</comment>
<keyword evidence="12" id="KW-0963">Cytoplasm</keyword>
<dbReference type="InterPro" id="IPR005905">
    <property type="entry name" value="D_ala_D_ala"/>
</dbReference>
<evidence type="ECO:0000256" key="10">
    <source>
        <dbReference type="ARBA" id="ARBA00023211"/>
    </source>
</evidence>
<evidence type="ECO:0000256" key="7">
    <source>
        <dbReference type="ARBA" id="ARBA00022842"/>
    </source>
</evidence>
<dbReference type="GO" id="GO:0046872">
    <property type="term" value="F:metal ion binding"/>
    <property type="evidence" value="ECO:0007669"/>
    <property type="project" value="UniProtKB-KW"/>
</dbReference>
<keyword evidence="6 15" id="KW-0067">ATP-binding</keyword>
<keyword evidence="9 12" id="KW-0573">Peptidoglycan synthesis</keyword>
<dbReference type="InterPro" id="IPR013815">
    <property type="entry name" value="ATP_grasp_subdomain_1"/>
</dbReference>
<dbReference type="Pfam" id="PF07478">
    <property type="entry name" value="Dala_Dala_lig_C"/>
    <property type="match status" value="1"/>
</dbReference>
<evidence type="ECO:0000256" key="4">
    <source>
        <dbReference type="ARBA" id="ARBA00022723"/>
    </source>
</evidence>
<protein>
    <recommendedName>
        <fullName evidence="12">D-alanine--D-alanine ligase</fullName>
        <ecNumber evidence="12">6.3.2.4</ecNumber>
    </recommendedName>
    <alternativeName>
        <fullName evidence="12">D-Ala-D-Ala ligase</fullName>
    </alternativeName>
    <alternativeName>
        <fullName evidence="12">D-alanylalanine synthetase</fullName>
    </alternativeName>
</protein>
<dbReference type="InterPro" id="IPR016185">
    <property type="entry name" value="PreATP-grasp_dom_sf"/>
</dbReference>
<gene>
    <name evidence="12" type="primary">ddl</name>
    <name evidence="17" type="ORF">IAD49_00105</name>
</gene>
<evidence type="ECO:0000256" key="11">
    <source>
        <dbReference type="ARBA" id="ARBA00023316"/>
    </source>
</evidence>
<feature type="domain" description="ATP-grasp" evidence="16">
    <location>
        <begin position="127"/>
        <end position="330"/>
    </location>
</feature>
<dbReference type="PANTHER" id="PTHR23132">
    <property type="entry name" value="D-ALANINE--D-ALANINE LIGASE"/>
    <property type="match status" value="1"/>
</dbReference>
<comment type="cofactor">
    <cofactor evidence="14">
        <name>Mg(2+)</name>
        <dbReference type="ChEBI" id="CHEBI:18420"/>
    </cofactor>
    <cofactor evidence="14">
        <name>Mn(2+)</name>
        <dbReference type="ChEBI" id="CHEBI:29035"/>
    </cofactor>
    <text evidence="14">Binds 2 magnesium or manganese ions per subunit.</text>
</comment>
<feature type="binding site" evidence="14">
    <location>
        <position position="294"/>
    </location>
    <ligand>
        <name>Mg(2+)</name>
        <dbReference type="ChEBI" id="CHEBI:18420"/>
        <label>1</label>
    </ligand>
</feature>
<keyword evidence="5 15" id="KW-0547">Nucleotide-binding</keyword>
<evidence type="ECO:0000259" key="16">
    <source>
        <dbReference type="PROSITE" id="PS50975"/>
    </source>
</evidence>
<dbReference type="EMBL" id="DVML01000002">
    <property type="protein sequence ID" value="HIU21973.1"/>
    <property type="molecule type" value="Genomic_DNA"/>
</dbReference>
<comment type="similarity">
    <text evidence="2 12">Belongs to the D-alanine--D-alanine ligase family.</text>
</comment>
<dbReference type="InterPro" id="IPR011127">
    <property type="entry name" value="Dala_Dala_lig_N"/>
</dbReference>
<dbReference type="PANTHER" id="PTHR23132:SF25">
    <property type="entry name" value="D-ALANINE--D-ALANINE LIGASE A"/>
    <property type="match status" value="1"/>
</dbReference>
<dbReference type="GO" id="GO:0008360">
    <property type="term" value="P:regulation of cell shape"/>
    <property type="evidence" value="ECO:0007669"/>
    <property type="project" value="UniProtKB-KW"/>
</dbReference>
<dbReference type="InterPro" id="IPR011761">
    <property type="entry name" value="ATP-grasp"/>
</dbReference>
<keyword evidence="10 14" id="KW-0464">Manganese</keyword>
<evidence type="ECO:0000256" key="9">
    <source>
        <dbReference type="ARBA" id="ARBA00022984"/>
    </source>
</evidence>
<feature type="binding site" evidence="14">
    <location>
        <position position="280"/>
    </location>
    <ligand>
        <name>Mg(2+)</name>
        <dbReference type="ChEBI" id="CHEBI:18420"/>
        <label>1</label>
    </ligand>
</feature>
<dbReference type="Pfam" id="PF01820">
    <property type="entry name" value="Dala_Dala_lig_N"/>
    <property type="match status" value="1"/>
</dbReference>
<dbReference type="SUPFAM" id="SSF56059">
    <property type="entry name" value="Glutathione synthetase ATP-binding domain-like"/>
    <property type="match status" value="1"/>
</dbReference>
<dbReference type="SUPFAM" id="SSF52440">
    <property type="entry name" value="PreATP-grasp domain"/>
    <property type="match status" value="1"/>
</dbReference>
<dbReference type="InterPro" id="IPR011095">
    <property type="entry name" value="Dala_Dala_lig_C"/>
</dbReference>
<evidence type="ECO:0000256" key="14">
    <source>
        <dbReference type="PIRSR" id="PIRSR039102-3"/>
    </source>
</evidence>